<evidence type="ECO:0000313" key="2">
    <source>
        <dbReference type="Proteomes" id="UP000805193"/>
    </source>
</evidence>
<organism evidence="1 2">
    <name type="scientific">Ixodes persulcatus</name>
    <name type="common">Taiga tick</name>
    <dbReference type="NCBI Taxonomy" id="34615"/>
    <lineage>
        <taxon>Eukaryota</taxon>
        <taxon>Metazoa</taxon>
        <taxon>Ecdysozoa</taxon>
        <taxon>Arthropoda</taxon>
        <taxon>Chelicerata</taxon>
        <taxon>Arachnida</taxon>
        <taxon>Acari</taxon>
        <taxon>Parasitiformes</taxon>
        <taxon>Ixodida</taxon>
        <taxon>Ixodoidea</taxon>
        <taxon>Ixodidae</taxon>
        <taxon>Ixodinae</taxon>
        <taxon>Ixodes</taxon>
    </lineage>
</organism>
<reference evidence="1 2" key="1">
    <citation type="journal article" date="2020" name="Cell">
        <title>Large-Scale Comparative Analyses of Tick Genomes Elucidate Their Genetic Diversity and Vector Capacities.</title>
        <authorList>
            <consortium name="Tick Genome and Microbiome Consortium (TIGMIC)"/>
            <person name="Jia N."/>
            <person name="Wang J."/>
            <person name="Shi W."/>
            <person name="Du L."/>
            <person name="Sun Y."/>
            <person name="Zhan W."/>
            <person name="Jiang J.F."/>
            <person name="Wang Q."/>
            <person name="Zhang B."/>
            <person name="Ji P."/>
            <person name="Bell-Sakyi L."/>
            <person name="Cui X.M."/>
            <person name="Yuan T.T."/>
            <person name="Jiang B.G."/>
            <person name="Yang W.F."/>
            <person name="Lam T.T."/>
            <person name="Chang Q.C."/>
            <person name="Ding S.J."/>
            <person name="Wang X.J."/>
            <person name="Zhu J.G."/>
            <person name="Ruan X.D."/>
            <person name="Zhao L."/>
            <person name="Wei J.T."/>
            <person name="Ye R.Z."/>
            <person name="Que T.C."/>
            <person name="Du C.H."/>
            <person name="Zhou Y.H."/>
            <person name="Cheng J.X."/>
            <person name="Dai P.F."/>
            <person name="Guo W.B."/>
            <person name="Han X.H."/>
            <person name="Huang E.J."/>
            <person name="Li L.F."/>
            <person name="Wei W."/>
            <person name="Gao Y.C."/>
            <person name="Liu J.Z."/>
            <person name="Shao H.Z."/>
            <person name="Wang X."/>
            <person name="Wang C.C."/>
            <person name="Yang T.C."/>
            <person name="Huo Q.B."/>
            <person name="Li W."/>
            <person name="Chen H.Y."/>
            <person name="Chen S.E."/>
            <person name="Zhou L.G."/>
            <person name="Ni X.B."/>
            <person name="Tian J.H."/>
            <person name="Sheng Y."/>
            <person name="Liu T."/>
            <person name="Pan Y.S."/>
            <person name="Xia L.Y."/>
            <person name="Li J."/>
            <person name="Zhao F."/>
            <person name="Cao W.C."/>
        </authorList>
    </citation>
    <scope>NUCLEOTIDE SEQUENCE [LARGE SCALE GENOMIC DNA]</scope>
    <source>
        <strain evidence="1">Iper-2018</strain>
    </source>
</reference>
<comment type="caution">
    <text evidence="1">The sequence shown here is derived from an EMBL/GenBank/DDBJ whole genome shotgun (WGS) entry which is preliminary data.</text>
</comment>
<sequence length="651" mass="72295">MQIAMEMQHGTRVIPDLLAGRRVNRVSFEAPNEAAAVRTRDADRSIPTRSSRARVLASPTCEGAEPSPRQMVHVGAREPPRPDARLVTCRGPLPCHRTLEASSEATRAMGNLLCCVCKERKSGASDDASNGGYRRRQSSLAAEAGSDGSERRRSSSTFGWHGTRGSLAAPSYVEHLILETLAIIRTLVDNEQEPPPFMIKLHLLADKESGWLLVVKSMVNAIPMEDPLGPAVITLILDDCPLPTKESVGKLSQMFQLSRELSVGGRSNPTWHRNICVVLGCIAEKLAGPSSVALLTPDTLEYLVANLDPLNCNTLVILFSLIALEKFAQTSENKMTLERRLAALSENPLVKMEPWVTSSDFVERQVGFCAQWCLDNLFIQEGRRYTYEVTDRTNINAMLNSNDVSEYLKISSNGLVARCDASSFESVRCTFQVDSGVWYYEALIVTSGVMQIGWATKESKFLNHEGYGIGDDEFSIAYDGCRQLIWHNALSQGHSHPCWKPGDILGTLLDVKALEITFYLNGQPLPPNTQVFPYAKSGFFAAASFMTFQQCEFNFGRSPFRFPPSGVQFSCFNSFAHLSEEDKVILPRHIRMEKLRHSSVREDSCTLCFDRSAAVRLEPCQHKGFCSHCALQLEVCPMCRSEIQERVEVAP</sequence>
<dbReference type="Proteomes" id="UP000805193">
    <property type="component" value="Unassembled WGS sequence"/>
</dbReference>
<name>A0AC60QF71_IXOPE</name>
<keyword evidence="2" id="KW-1185">Reference proteome</keyword>
<accession>A0AC60QF71</accession>
<protein>
    <submittedName>
        <fullName evidence="1">Uncharacterized protein</fullName>
    </submittedName>
</protein>
<gene>
    <name evidence="1" type="ORF">HPB47_021398</name>
</gene>
<evidence type="ECO:0000313" key="1">
    <source>
        <dbReference type="EMBL" id="KAG0431868.1"/>
    </source>
</evidence>
<proteinExistence type="predicted"/>
<dbReference type="EMBL" id="JABSTQ010009189">
    <property type="protein sequence ID" value="KAG0431868.1"/>
    <property type="molecule type" value="Genomic_DNA"/>
</dbReference>